<feature type="domain" description="AMP-activated protein kinase glycogen-binding" evidence="3">
    <location>
        <begin position="133"/>
        <end position="161"/>
    </location>
</feature>
<proteinExistence type="predicted"/>
<evidence type="ECO:0000313" key="4">
    <source>
        <dbReference type="EMBL" id="VEL39244.1"/>
    </source>
</evidence>
<comment type="function">
    <text evidence="1">Non-catalytic subunit of AMP-activated protein kinase (AMPK), an energy sensor protein kinase that plays a key role in regulating cellular energy metabolism. In response to reduction of intracellular ATP levels, AMPK activates energy-producing pathways and inhibits energy-consuming processes: inhibits protein, carbohydrate and lipid biosynthesis, as well as cell growth and proliferation. AMPK acts via direct phosphorylation of metabolic enzymes, and by longer-term effects via phosphorylation of transcription regulators. Also acts as a regulator of cellular polarity by remodeling the actin cytoskeleton; probably by indirectly activating myosin. Beta non-catalytic subunit acts as a scaffold on which the AMPK complex assembles, via its C-terminus that bridges alpha (PRKAA1 or PRKAA2) and gamma subunits (PRKAG1, PRKAG2 or PRKAG3).</text>
</comment>
<dbReference type="Proteomes" id="UP000784294">
    <property type="component" value="Unassembled WGS sequence"/>
</dbReference>
<dbReference type="SUPFAM" id="SSF81296">
    <property type="entry name" value="E set domains"/>
    <property type="match status" value="1"/>
</dbReference>
<reference evidence="4" key="1">
    <citation type="submission" date="2018-11" db="EMBL/GenBank/DDBJ databases">
        <authorList>
            <consortium name="Pathogen Informatics"/>
        </authorList>
    </citation>
    <scope>NUCLEOTIDE SEQUENCE</scope>
</reference>
<evidence type="ECO:0000259" key="3">
    <source>
        <dbReference type="Pfam" id="PF16561"/>
    </source>
</evidence>
<dbReference type="InterPro" id="IPR014756">
    <property type="entry name" value="Ig_E-set"/>
</dbReference>
<dbReference type="OrthoDB" id="531008at2759"/>
<feature type="region of interest" description="Disordered" evidence="2">
    <location>
        <begin position="1"/>
        <end position="37"/>
    </location>
</feature>
<protein>
    <recommendedName>
        <fullName evidence="3">AMP-activated protein kinase glycogen-binding domain-containing protein</fullName>
    </recommendedName>
</protein>
<evidence type="ECO:0000256" key="2">
    <source>
        <dbReference type="SAM" id="MobiDB-lite"/>
    </source>
</evidence>
<dbReference type="InterPro" id="IPR013783">
    <property type="entry name" value="Ig-like_fold"/>
</dbReference>
<gene>
    <name evidence="4" type="ORF">PXEA_LOCUS32684</name>
</gene>
<dbReference type="InterPro" id="IPR032640">
    <property type="entry name" value="AMPK1_CBM"/>
</dbReference>
<accession>A0A3S5AKJ5</accession>
<evidence type="ECO:0000256" key="1">
    <source>
        <dbReference type="ARBA" id="ARBA00025180"/>
    </source>
</evidence>
<name>A0A3S5AKJ5_9PLAT</name>
<dbReference type="EMBL" id="CAAALY010260593">
    <property type="protein sequence ID" value="VEL39244.1"/>
    <property type="molecule type" value="Genomic_DNA"/>
</dbReference>
<dbReference type="Gene3D" id="2.60.40.10">
    <property type="entry name" value="Immunoglobulins"/>
    <property type="match status" value="1"/>
</dbReference>
<comment type="caution">
    <text evidence="4">The sequence shown here is derived from an EMBL/GenBank/DDBJ whole genome shotgun (WGS) entry which is preliminary data.</text>
</comment>
<organism evidence="4 5">
    <name type="scientific">Protopolystoma xenopodis</name>
    <dbReference type="NCBI Taxonomy" id="117903"/>
    <lineage>
        <taxon>Eukaryota</taxon>
        <taxon>Metazoa</taxon>
        <taxon>Spiralia</taxon>
        <taxon>Lophotrochozoa</taxon>
        <taxon>Platyhelminthes</taxon>
        <taxon>Monogenea</taxon>
        <taxon>Polyopisthocotylea</taxon>
        <taxon>Polystomatidea</taxon>
        <taxon>Polystomatidae</taxon>
        <taxon>Protopolystoma</taxon>
    </lineage>
</organism>
<dbReference type="Pfam" id="PF16561">
    <property type="entry name" value="AMPK1_CBM"/>
    <property type="match status" value="1"/>
</dbReference>
<evidence type="ECO:0000313" key="5">
    <source>
        <dbReference type="Proteomes" id="UP000784294"/>
    </source>
</evidence>
<dbReference type="AlphaFoldDB" id="A0A3S5AKJ5"/>
<keyword evidence="5" id="KW-1185">Reference proteome</keyword>
<sequence>MNFQDISKPTSASAGNTDITSGLSHSSGTRHHPHHLQLPPLSLSQAKQSPSIQQALVVDTSSSGLGIPGSSGGAFGRSAGTAETEHPSSAFMLSSPISLGCSSFLPLRRSFAGPGITSELAANLNQGSNKRVVPTVFRWNGGGDEIYLSGTFNGWEKEIMVKR</sequence>
<dbReference type="CDD" id="cd02859">
    <property type="entry name" value="E_set_AMPKbeta_like_N"/>
    <property type="match status" value="1"/>
</dbReference>
<feature type="compositionally biased region" description="Polar residues" evidence="2">
    <location>
        <begin position="1"/>
        <end position="27"/>
    </location>
</feature>